<dbReference type="InterPro" id="IPR009044">
    <property type="entry name" value="ssDNA-bd_transcriptional_reg"/>
</dbReference>
<evidence type="ECO:0000256" key="2">
    <source>
        <dbReference type="SAM" id="MobiDB-lite"/>
    </source>
</evidence>
<evidence type="ECO:0000313" key="6">
    <source>
        <dbReference type="Proteomes" id="UP000029120"/>
    </source>
</evidence>
<sequence>MENLILDSGEAMEMVTIQKIEETVKSILKEADMDHMTEFKLRIDASAKLGFDLSGTNHKKLVRDVLEAFLLSNPGDESTHGEGIVLETVAPASKETGSGVAGLEDQRFVYKLSEKQDVTVDRYKGQAYLSIGKTYPEFKKSFRGMHFSTNQWFEIKKNFTAIEEVIKQCESKSQTKNGDTSEAVDNNSSGGFVPIETSRFDGKSYHCWASQMELFLKQLNLSYVLFEPSPGTGNSRGPETNPRDVNRADAAGKNWLRDDYLCHNHLLKSLSDHLYRHYSKKFKHAKELWDELKWVYQCEESNSKRSQVRKYIEFSMVEERPILEQVQDFNRIADSIVSAGMFLDETFHVSTIISKFPSSWRGFCTRLMEEEFLPVWMLMERVKAEEENLRNGAQRVTYRPASGSSHMERRPSIGATHRGSQSIGWKRKEPERERDGRVTIVCDNCGRKGHLAKNCWGKKPDERGKPNRVASSVPASVVSDTQATTNNDSSGVVADDH</sequence>
<dbReference type="PANTHER" id="PTHR47592:SF6">
    <property type="entry name" value="PBF68 PROTEIN"/>
    <property type="match status" value="1"/>
</dbReference>
<dbReference type="PROSITE" id="PS51998">
    <property type="entry name" value="DEK_C"/>
    <property type="match status" value="1"/>
</dbReference>
<dbReference type="InterPro" id="IPR036875">
    <property type="entry name" value="Znf_CCHC_sf"/>
</dbReference>
<dbReference type="Pfam" id="PF08766">
    <property type="entry name" value="DEK_C"/>
    <property type="match status" value="1"/>
</dbReference>
<dbReference type="InterPro" id="IPR001878">
    <property type="entry name" value="Znf_CCHC"/>
</dbReference>
<dbReference type="Pfam" id="PF14223">
    <property type="entry name" value="Retrotran_gag_2"/>
    <property type="match status" value="1"/>
</dbReference>
<feature type="domain" description="DEK-C" evidence="4">
    <location>
        <begin position="14"/>
        <end position="71"/>
    </location>
</feature>
<dbReference type="AlphaFoldDB" id="A0A087GLC2"/>
<feature type="region of interest" description="Disordered" evidence="2">
    <location>
        <begin position="398"/>
        <end position="432"/>
    </location>
</feature>
<dbReference type="PANTHER" id="PTHR47592">
    <property type="entry name" value="PBF68 PROTEIN"/>
    <property type="match status" value="1"/>
</dbReference>
<feature type="compositionally biased region" description="Polar residues" evidence="2">
    <location>
        <begin position="480"/>
        <end position="490"/>
    </location>
</feature>
<accession>A0A087GLC2</accession>
<organism evidence="5 6">
    <name type="scientific">Arabis alpina</name>
    <name type="common">Alpine rock-cress</name>
    <dbReference type="NCBI Taxonomy" id="50452"/>
    <lineage>
        <taxon>Eukaryota</taxon>
        <taxon>Viridiplantae</taxon>
        <taxon>Streptophyta</taxon>
        <taxon>Embryophyta</taxon>
        <taxon>Tracheophyta</taxon>
        <taxon>Spermatophyta</taxon>
        <taxon>Magnoliopsida</taxon>
        <taxon>eudicotyledons</taxon>
        <taxon>Gunneridae</taxon>
        <taxon>Pentapetalae</taxon>
        <taxon>rosids</taxon>
        <taxon>malvids</taxon>
        <taxon>Brassicales</taxon>
        <taxon>Brassicaceae</taxon>
        <taxon>Arabideae</taxon>
        <taxon>Arabis</taxon>
    </lineage>
</organism>
<dbReference type="eggNOG" id="ENOG502QUJE">
    <property type="taxonomic scope" value="Eukaryota"/>
</dbReference>
<gene>
    <name evidence="5" type="ordered locus">AALP_Aa6g013400</name>
</gene>
<dbReference type="GO" id="GO:0003677">
    <property type="term" value="F:DNA binding"/>
    <property type="evidence" value="ECO:0007669"/>
    <property type="project" value="InterPro"/>
</dbReference>
<feature type="region of interest" description="Disordered" evidence="2">
    <location>
        <begin position="456"/>
        <end position="497"/>
    </location>
</feature>
<feature type="domain" description="CCHC-type" evidence="3">
    <location>
        <begin position="442"/>
        <end position="455"/>
    </location>
</feature>
<feature type="compositionally biased region" description="Low complexity" evidence="2">
    <location>
        <begin position="469"/>
        <end position="479"/>
    </location>
</feature>
<evidence type="ECO:0000259" key="4">
    <source>
        <dbReference type="PROSITE" id="PS51998"/>
    </source>
</evidence>
<dbReference type="Proteomes" id="UP000029120">
    <property type="component" value="Chromosome 6"/>
</dbReference>
<dbReference type="EMBL" id="CM002874">
    <property type="protein sequence ID" value="KFK30674.1"/>
    <property type="molecule type" value="Genomic_DNA"/>
</dbReference>
<dbReference type="OrthoDB" id="2505440at2759"/>
<dbReference type="Gramene" id="KFK30674">
    <property type="protein sequence ID" value="KFK30674"/>
    <property type="gene ID" value="AALP_AA6G013400"/>
</dbReference>
<dbReference type="OMA" id="KNYHCWA"/>
<evidence type="ECO:0000313" key="5">
    <source>
        <dbReference type="EMBL" id="KFK30674.1"/>
    </source>
</evidence>
<keyword evidence="1" id="KW-0863">Zinc-finger</keyword>
<protein>
    <submittedName>
        <fullName evidence="5">Uncharacterized protein</fullName>
    </submittedName>
</protein>
<evidence type="ECO:0000259" key="3">
    <source>
        <dbReference type="PROSITE" id="PS50158"/>
    </source>
</evidence>
<dbReference type="SUPFAM" id="SSF54447">
    <property type="entry name" value="ssDNA-binding transcriptional regulator domain"/>
    <property type="match status" value="1"/>
</dbReference>
<dbReference type="SUPFAM" id="SSF57756">
    <property type="entry name" value="Retrovirus zinc finger-like domains"/>
    <property type="match status" value="1"/>
</dbReference>
<dbReference type="InterPro" id="IPR014876">
    <property type="entry name" value="DEK_C"/>
</dbReference>
<name>A0A087GLC2_ARAAL</name>
<evidence type="ECO:0000256" key="1">
    <source>
        <dbReference type="PROSITE-ProRule" id="PRU00047"/>
    </source>
</evidence>
<keyword evidence="6" id="KW-1185">Reference proteome</keyword>
<keyword evidence="1" id="KW-0862">Zinc</keyword>
<dbReference type="GO" id="GO:0006355">
    <property type="term" value="P:regulation of DNA-templated transcription"/>
    <property type="evidence" value="ECO:0007669"/>
    <property type="project" value="InterPro"/>
</dbReference>
<dbReference type="PROSITE" id="PS50158">
    <property type="entry name" value="ZF_CCHC"/>
    <property type="match status" value="1"/>
</dbReference>
<dbReference type="GO" id="GO:0008270">
    <property type="term" value="F:zinc ion binding"/>
    <property type="evidence" value="ECO:0007669"/>
    <property type="project" value="UniProtKB-KW"/>
</dbReference>
<proteinExistence type="predicted"/>
<dbReference type="Gene3D" id="2.30.31.10">
    <property type="entry name" value="Transcriptional Coactivator Pc4, Chain A"/>
    <property type="match status" value="1"/>
</dbReference>
<keyword evidence="1" id="KW-0479">Metal-binding</keyword>
<reference evidence="6" key="1">
    <citation type="journal article" date="2015" name="Nat. Plants">
        <title>Genome expansion of Arabis alpina linked with retrotransposition and reduced symmetric DNA methylation.</title>
        <authorList>
            <person name="Willing E.M."/>
            <person name="Rawat V."/>
            <person name="Mandakova T."/>
            <person name="Maumus F."/>
            <person name="James G.V."/>
            <person name="Nordstroem K.J."/>
            <person name="Becker C."/>
            <person name="Warthmann N."/>
            <person name="Chica C."/>
            <person name="Szarzynska B."/>
            <person name="Zytnicki M."/>
            <person name="Albani M.C."/>
            <person name="Kiefer C."/>
            <person name="Bergonzi S."/>
            <person name="Castaings L."/>
            <person name="Mateos J.L."/>
            <person name="Berns M.C."/>
            <person name="Bujdoso N."/>
            <person name="Piofczyk T."/>
            <person name="de Lorenzo L."/>
            <person name="Barrero-Sicilia C."/>
            <person name="Mateos I."/>
            <person name="Piednoel M."/>
            <person name="Hagmann J."/>
            <person name="Chen-Min-Tao R."/>
            <person name="Iglesias-Fernandez R."/>
            <person name="Schuster S.C."/>
            <person name="Alonso-Blanco C."/>
            <person name="Roudier F."/>
            <person name="Carbonero P."/>
            <person name="Paz-Ares J."/>
            <person name="Davis S.J."/>
            <person name="Pecinka A."/>
            <person name="Quesneville H."/>
            <person name="Colot V."/>
            <person name="Lysak M.A."/>
            <person name="Weigel D."/>
            <person name="Coupland G."/>
            <person name="Schneeberger K."/>
        </authorList>
    </citation>
    <scope>NUCLEOTIDE SEQUENCE [LARGE SCALE GENOMIC DNA]</scope>
    <source>
        <strain evidence="6">cv. Pajares</strain>
    </source>
</reference>